<proteinExistence type="predicted"/>
<keyword evidence="3" id="KW-1185">Reference proteome</keyword>
<evidence type="ECO:0000313" key="3">
    <source>
        <dbReference type="Proteomes" id="UP001056685"/>
    </source>
</evidence>
<gene>
    <name evidence="2" type="ORF">KABACHOK_00910</name>
</gene>
<dbReference type="EMBL" id="ON529852">
    <property type="protein sequence ID" value="USN13927.1"/>
    <property type="molecule type" value="Genomic_DNA"/>
</dbReference>
<protein>
    <submittedName>
        <fullName evidence="2">Uncharacterized protein</fullName>
    </submittedName>
</protein>
<sequence length="62" mass="6937">MATWLIVQCVVCGKETANGRLPRQGRHKGDGSERFPRRHKGQDGQTCPGVFKFGEWVDPPIT</sequence>
<feature type="region of interest" description="Disordered" evidence="1">
    <location>
        <begin position="20"/>
        <end position="46"/>
    </location>
</feature>
<evidence type="ECO:0000313" key="2">
    <source>
        <dbReference type="EMBL" id="USN13927.1"/>
    </source>
</evidence>
<organism evidence="2 3">
    <name type="scientific">Brevundimonas phage vB_BpoS-Kabachok</name>
    <dbReference type="NCBI Taxonomy" id="2948600"/>
    <lineage>
        <taxon>Viruses</taxon>
        <taxon>Duplodnaviria</taxon>
        <taxon>Heunggongvirae</taxon>
        <taxon>Uroviricota</taxon>
        <taxon>Caudoviricetes</taxon>
        <taxon>Jeanschmidtviridae</taxon>
        <taxon>Marchewkavirus</taxon>
        <taxon>Marchewkavirus kabachok</taxon>
    </lineage>
</organism>
<accession>A0A9E7MQD5</accession>
<evidence type="ECO:0000256" key="1">
    <source>
        <dbReference type="SAM" id="MobiDB-lite"/>
    </source>
</evidence>
<reference evidence="2" key="1">
    <citation type="submission" date="2022-05" db="EMBL/GenBank/DDBJ databases">
        <authorList>
            <person name="Friedrich I."/>
            <person name="Poehlein A."/>
            <person name="Schneider D."/>
            <person name="Hertel R."/>
            <person name="Daniel R."/>
        </authorList>
    </citation>
    <scope>NUCLEOTIDE SEQUENCE</scope>
</reference>
<dbReference type="Proteomes" id="UP001056685">
    <property type="component" value="Segment"/>
</dbReference>
<name>A0A9E7MQD5_9CAUD</name>